<proteinExistence type="predicted"/>
<reference evidence="1 2" key="1">
    <citation type="submission" date="2020-08" db="EMBL/GenBank/DDBJ databases">
        <title>Genomic Encyclopedia of Type Strains, Phase IV (KMG-IV): sequencing the most valuable type-strain genomes for metagenomic binning, comparative biology and taxonomic classification.</title>
        <authorList>
            <person name="Goeker M."/>
        </authorList>
    </citation>
    <scope>NUCLEOTIDE SEQUENCE [LARGE SCALE GENOMIC DNA]</scope>
    <source>
        <strain evidence="1 2">DSM 22368</strain>
    </source>
</reference>
<comment type="caution">
    <text evidence="1">The sequence shown here is derived from an EMBL/GenBank/DDBJ whole genome shotgun (WGS) entry which is preliminary data.</text>
</comment>
<evidence type="ECO:0008006" key="3">
    <source>
        <dbReference type="Google" id="ProtNLM"/>
    </source>
</evidence>
<dbReference type="Pfam" id="PF11017">
    <property type="entry name" value="DUF2855"/>
    <property type="match status" value="1"/>
</dbReference>
<dbReference type="Proteomes" id="UP000528457">
    <property type="component" value="Unassembled WGS sequence"/>
</dbReference>
<dbReference type="EMBL" id="JACHHT010000001">
    <property type="protein sequence ID" value="MBB6520422.1"/>
    <property type="molecule type" value="Genomic_DNA"/>
</dbReference>
<dbReference type="AlphaFoldDB" id="A0A7X0JQG7"/>
<gene>
    <name evidence="1" type="ORF">HNR48_000700</name>
</gene>
<dbReference type="InterPro" id="IPR021276">
    <property type="entry name" value="DUF2855"/>
</dbReference>
<organism evidence="1 2">
    <name type="scientific">Pseudoteredinibacter isoporae</name>
    <dbReference type="NCBI Taxonomy" id="570281"/>
    <lineage>
        <taxon>Bacteria</taxon>
        <taxon>Pseudomonadati</taxon>
        <taxon>Pseudomonadota</taxon>
        <taxon>Gammaproteobacteria</taxon>
        <taxon>Cellvibrionales</taxon>
        <taxon>Cellvibrionaceae</taxon>
        <taxon>Pseudoteredinibacter</taxon>
    </lineage>
</organism>
<dbReference type="RefSeq" id="WP_166851322.1">
    <property type="nucleotide sequence ID" value="NZ_JAAONY010000001.1"/>
</dbReference>
<sequence>MNTVIGKQFWVNKTQILDTQWKQREDRDLQEDEVRLRIKDFAFTANNVTYAVMGEALQYWSFFPAGEAYGLIPVWGFAEVTESNNEAVNIGELVYGYFPMADALIVKPANISEGSFIDAMPHREALPVVYNQYIRCAKDPLYKESTEALQMLLRPLFTTSFLLQDFFAEHEYFSSEQVVMSSASSKTSIGTAFAFHQQRRKNGSGPNIIGLSSAANVDFVRSLNLYDEVYSYDDLDKISRKSSFLIDFAGNAAVKSSIHKHLSDQLQYSCIVGASHWDQTMAAAEKLVGPEPQLFFAPSQAQKRMQEWGPKGFGERLAVMWQGFLQNVGDWMTVEYVDGEEAIGTSYQAMVDGSVKPEQGLIYRVNGQSA</sequence>
<evidence type="ECO:0000313" key="1">
    <source>
        <dbReference type="EMBL" id="MBB6520422.1"/>
    </source>
</evidence>
<keyword evidence="2" id="KW-1185">Reference proteome</keyword>
<name>A0A7X0JQG7_9GAMM</name>
<protein>
    <recommendedName>
        <fullName evidence="3">DUF2855 family protein</fullName>
    </recommendedName>
</protein>
<evidence type="ECO:0000313" key="2">
    <source>
        <dbReference type="Proteomes" id="UP000528457"/>
    </source>
</evidence>
<dbReference type="InParanoid" id="A0A7X0JQG7"/>
<accession>A0A7X0JQG7</accession>